<dbReference type="AlphaFoldDB" id="A0A7S1HU73"/>
<dbReference type="PANTHER" id="PTHR11693">
    <property type="entry name" value="ATP SYNTHASE GAMMA CHAIN"/>
    <property type="match status" value="1"/>
</dbReference>
<dbReference type="FunFam" id="1.10.287.80:FF:000003">
    <property type="entry name" value="ATP synthase gamma chain, chloroplastic"/>
    <property type="match status" value="1"/>
</dbReference>
<feature type="transmembrane region" description="Helical" evidence="11">
    <location>
        <begin position="12"/>
        <end position="35"/>
    </location>
</feature>
<keyword evidence="8" id="KW-0139">CF(1)</keyword>
<dbReference type="NCBIfam" id="TIGR01146">
    <property type="entry name" value="ATPsyn_F1gamma"/>
    <property type="match status" value="1"/>
</dbReference>
<comment type="function">
    <text evidence="1">Produces ATP from ADP in the presence of a proton gradient across the membrane. The gamma chain is believed to be important in regulating ATPase activity and the flow of protons through the CF(0) complex.</text>
</comment>
<evidence type="ECO:0000256" key="8">
    <source>
        <dbReference type="ARBA" id="ARBA00023196"/>
    </source>
</evidence>
<sequence>MYSGYAPIEKQGWSATQIVSGVAVLAAAAGVVGLLSTSAAPTSLYAPAMTATKPVVAGMTAPVNMAGARFARSGAQTIAQASTEQFEYETAQPTFSFAAPQQQSGVPAFLMVPVAAVAAFCGFFFGQKKTVAPNPLDVEQGDEWAMAASAADLRSRIQSVKNSKKITDAMKLVASAKLRRAQEAVVQSRPFAESLQGVFGDVVRRLEGTDVAEGPLFAEREVKNITLVIIAGDRGLCGAYNNFVIKRAAARWDELKAAGYNVNAITIGKKVNTWFGKRPQYPLIASYECNTCVAKVPSIVEDLVAKYTNAETDTVELLYTNFVSLVKSNAATRSLLPFKPTAATQEVDEVCRLTTKDGKLAIECEPGEEPENLVEPTVIFEQAPEEILDSMIPLYLNSQLVRTLQESIACELSARMTSMQNASDNAKTLGKELNLKYNRIRQAAVTASILEIAGGATATA</sequence>
<evidence type="ECO:0000256" key="6">
    <source>
        <dbReference type="ARBA" id="ARBA00023065"/>
    </source>
</evidence>
<name>A0A7S1HU73_9EUGL</name>
<protein>
    <recommendedName>
        <fullName evidence="10">F-ATPase gamma subunit</fullName>
    </recommendedName>
</protein>
<evidence type="ECO:0000256" key="7">
    <source>
        <dbReference type="ARBA" id="ARBA00023136"/>
    </source>
</evidence>
<keyword evidence="7 11" id="KW-0472">Membrane</keyword>
<feature type="transmembrane region" description="Helical" evidence="11">
    <location>
        <begin position="106"/>
        <end position="126"/>
    </location>
</feature>
<comment type="similarity">
    <text evidence="3">Belongs to the ATPase gamma chain family.</text>
</comment>
<evidence type="ECO:0000256" key="4">
    <source>
        <dbReference type="ARBA" id="ARBA00022448"/>
    </source>
</evidence>
<organism evidence="12">
    <name type="scientific">Eutreptiella gymnastica</name>
    <dbReference type="NCBI Taxonomy" id="73025"/>
    <lineage>
        <taxon>Eukaryota</taxon>
        <taxon>Discoba</taxon>
        <taxon>Euglenozoa</taxon>
        <taxon>Euglenida</taxon>
        <taxon>Spirocuta</taxon>
        <taxon>Euglenophyceae</taxon>
        <taxon>Eutreptiales</taxon>
        <taxon>Eutreptiaceae</taxon>
        <taxon>Eutreptiella</taxon>
    </lineage>
</organism>
<dbReference type="PANTHER" id="PTHR11693:SF41">
    <property type="entry name" value="ATP SYNTHASE GAMMA CHAIN, CHLOROPLASTIC"/>
    <property type="match status" value="1"/>
</dbReference>
<keyword evidence="11" id="KW-0812">Transmembrane</keyword>
<evidence type="ECO:0000256" key="2">
    <source>
        <dbReference type="ARBA" id="ARBA00004525"/>
    </source>
</evidence>
<keyword evidence="5" id="KW-0375">Hydrogen ion transport</keyword>
<evidence type="ECO:0000256" key="5">
    <source>
        <dbReference type="ARBA" id="ARBA00022781"/>
    </source>
</evidence>
<keyword evidence="4" id="KW-0813">Transport</keyword>
<evidence type="ECO:0000256" key="3">
    <source>
        <dbReference type="ARBA" id="ARBA00007681"/>
    </source>
</evidence>
<dbReference type="GO" id="GO:0046933">
    <property type="term" value="F:proton-transporting ATP synthase activity, rotational mechanism"/>
    <property type="evidence" value="ECO:0007669"/>
    <property type="project" value="InterPro"/>
</dbReference>
<evidence type="ECO:0000256" key="9">
    <source>
        <dbReference type="ARBA" id="ARBA00023310"/>
    </source>
</evidence>
<dbReference type="GO" id="GO:0009535">
    <property type="term" value="C:chloroplast thylakoid membrane"/>
    <property type="evidence" value="ECO:0007669"/>
    <property type="project" value="UniProtKB-SubCell"/>
</dbReference>
<dbReference type="SUPFAM" id="SSF52943">
    <property type="entry name" value="ATP synthase (F1-ATPase), gamma subunit"/>
    <property type="match status" value="1"/>
</dbReference>
<dbReference type="Gene3D" id="1.10.287.80">
    <property type="entry name" value="ATP synthase, gamma subunit, helix hairpin domain"/>
    <property type="match status" value="2"/>
</dbReference>
<reference evidence="12" key="1">
    <citation type="submission" date="2021-01" db="EMBL/GenBank/DDBJ databases">
        <authorList>
            <person name="Corre E."/>
            <person name="Pelletier E."/>
            <person name="Niang G."/>
            <person name="Scheremetjew M."/>
            <person name="Finn R."/>
            <person name="Kale V."/>
            <person name="Holt S."/>
            <person name="Cochrane G."/>
            <person name="Meng A."/>
            <person name="Brown T."/>
            <person name="Cohen L."/>
        </authorList>
    </citation>
    <scope>NUCLEOTIDE SEQUENCE</scope>
    <source>
        <strain evidence="12">NIES-381</strain>
    </source>
</reference>
<evidence type="ECO:0000313" key="12">
    <source>
        <dbReference type="EMBL" id="CAD8990957.1"/>
    </source>
</evidence>
<dbReference type="InterPro" id="IPR000131">
    <property type="entry name" value="ATP_synth_F1_gsu"/>
</dbReference>
<dbReference type="HAMAP" id="MF_00815">
    <property type="entry name" value="ATP_synth_gamma_bact"/>
    <property type="match status" value="1"/>
</dbReference>
<evidence type="ECO:0000256" key="10">
    <source>
        <dbReference type="ARBA" id="ARBA00031066"/>
    </source>
</evidence>
<keyword evidence="9" id="KW-0066">ATP synthesis</keyword>
<dbReference type="CDD" id="cd12151">
    <property type="entry name" value="F1-ATPase_gamma"/>
    <property type="match status" value="1"/>
</dbReference>
<evidence type="ECO:0000256" key="11">
    <source>
        <dbReference type="SAM" id="Phobius"/>
    </source>
</evidence>
<gene>
    <name evidence="12" type="ORF">EGYM00392_LOCUS2000</name>
</gene>
<accession>A0A7S1HU73</accession>
<dbReference type="Pfam" id="PF00231">
    <property type="entry name" value="ATP-synt"/>
    <property type="match status" value="1"/>
</dbReference>
<evidence type="ECO:0000256" key="1">
    <source>
        <dbReference type="ARBA" id="ARBA00003456"/>
    </source>
</evidence>
<dbReference type="EMBL" id="HBGA01005727">
    <property type="protein sequence ID" value="CAD8990957.1"/>
    <property type="molecule type" value="Transcribed_RNA"/>
</dbReference>
<dbReference type="GO" id="GO:0045259">
    <property type="term" value="C:proton-transporting ATP synthase complex"/>
    <property type="evidence" value="ECO:0007669"/>
    <property type="project" value="UniProtKB-KW"/>
</dbReference>
<proteinExistence type="inferred from homology"/>
<comment type="subcellular location">
    <subcellularLocation>
        <location evidence="2">Plastid</location>
        <location evidence="2">Chloroplast thylakoid membrane</location>
        <topology evidence="2">Peripheral membrane protein</topology>
    </subcellularLocation>
</comment>
<dbReference type="InterPro" id="IPR035968">
    <property type="entry name" value="ATP_synth_F1_ATPase_gsu"/>
</dbReference>
<dbReference type="Gene3D" id="3.40.1380.10">
    <property type="match status" value="1"/>
</dbReference>
<keyword evidence="6" id="KW-0406">Ion transport</keyword>
<keyword evidence="11" id="KW-1133">Transmembrane helix</keyword>
<dbReference type="PRINTS" id="PR00126">
    <property type="entry name" value="ATPASEGAMMA"/>
</dbReference>